<dbReference type="SUPFAM" id="SSF56436">
    <property type="entry name" value="C-type lectin-like"/>
    <property type="match status" value="2"/>
</dbReference>
<dbReference type="Proteomes" id="UP000694542">
    <property type="component" value="Chromosome 7"/>
</dbReference>
<dbReference type="SMART" id="SM00034">
    <property type="entry name" value="CLECT"/>
    <property type="match status" value="2"/>
</dbReference>
<accession>A0A8C0QEH6</accession>
<sequence>MLSHDLRFSCCPSPSHNIPICKMGTRRPLPSVLVVQQSLARTRQFPPPPRPSLCSSSSTQALQPAGEEASFRGASPTPPHRGWLVVCSVSICLVKSVTLGRKRRRAEGEEQEVSEECPRCLPAAVMLIAGLPPTLCAAGLLQLLSAAGSIFDSARQLMSNGKNFSRVEVELSWSEALQHCRLHHTDLADLQSMNSVSSMRTLYSLTSSTEAWIGLFFNTRLRGLSWSSGSTFTAPVWSSLPVFQEGVCATLYSISIFPSLGASSCTERKPFICYYDPAVGHRIFTEPAPSLTTSPKPAAVHIGQQTFTRFDHEVTWRAALLYCRRHHTDLADLQLVADPAAKEALKSITSETEAWIGLYFNAASGALSWSSDLGSSIPAWLQVPQLGTGLCAGLRTYARYSPRVYSLDCSSLKPFICFYDPSIGHRESAALYPSFIGPSSDVTMEPTLRPSISLLPIPWTPAAVTTEGTGGDTGSSATATRAQHLSSTEHPESTETGPTPTSGQLFGILKADFTIPALLDPQDMKEQFLSEIQEVLKLTLGREQFRLKWVGFEVNKK</sequence>
<dbReference type="Ensembl" id="ENSCAFT00040015128.1">
    <property type="protein sequence ID" value="ENSCAFP00040013103.1"/>
    <property type="gene ID" value="ENSCAFG00040008081.1"/>
</dbReference>
<evidence type="ECO:0000256" key="1">
    <source>
        <dbReference type="SAM" id="MobiDB-lite"/>
    </source>
</evidence>
<reference evidence="3" key="2">
    <citation type="submission" date="2025-08" db="UniProtKB">
        <authorList>
            <consortium name="Ensembl"/>
        </authorList>
    </citation>
    <scope>IDENTIFICATION</scope>
</reference>
<dbReference type="PROSITE" id="PS50041">
    <property type="entry name" value="C_TYPE_LECTIN_2"/>
    <property type="match status" value="2"/>
</dbReference>
<feature type="domain" description="C-type lectin" evidence="2">
    <location>
        <begin position="302"/>
        <end position="418"/>
    </location>
</feature>
<dbReference type="Pfam" id="PF00059">
    <property type="entry name" value="Lectin_C"/>
    <property type="match status" value="2"/>
</dbReference>
<evidence type="ECO:0000259" key="2">
    <source>
        <dbReference type="PROSITE" id="PS50041"/>
    </source>
</evidence>
<evidence type="ECO:0000313" key="3">
    <source>
        <dbReference type="Ensembl" id="ENSCAFP00040013103.1"/>
    </source>
</evidence>
<evidence type="ECO:0000313" key="4">
    <source>
        <dbReference type="Proteomes" id="UP000694542"/>
    </source>
</evidence>
<dbReference type="InterPro" id="IPR016187">
    <property type="entry name" value="CTDL_fold"/>
</dbReference>
<reference evidence="3" key="1">
    <citation type="submission" date="2018-10" db="EMBL/GenBank/DDBJ databases">
        <title>De novo assembly of a Great Dane genome.</title>
        <authorList>
            <person name="Kidd J.M."/>
            <person name="Pendleton A.L."/>
            <person name="Shen F."/>
            <person name="Emery S."/>
        </authorList>
    </citation>
    <scope>NUCLEOTIDE SEQUENCE [LARGE SCALE GENOMIC DNA]</scope>
    <source>
        <strain evidence="3">Great Dane</strain>
    </source>
</reference>
<organism evidence="3 4">
    <name type="scientific">Canis lupus familiaris</name>
    <name type="common">Dog</name>
    <name type="synonym">Canis familiaris</name>
    <dbReference type="NCBI Taxonomy" id="9615"/>
    <lineage>
        <taxon>Eukaryota</taxon>
        <taxon>Metazoa</taxon>
        <taxon>Chordata</taxon>
        <taxon>Craniata</taxon>
        <taxon>Vertebrata</taxon>
        <taxon>Euteleostomi</taxon>
        <taxon>Mammalia</taxon>
        <taxon>Eutheria</taxon>
        <taxon>Laurasiatheria</taxon>
        <taxon>Carnivora</taxon>
        <taxon>Caniformia</taxon>
        <taxon>Canidae</taxon>
        <taxon>Canis</taxon>
    </lineage>
</organism>
<feature type="region of interest" description="Disordered" evidence="1">
    <location>
        <begin position="465"/>
        <end position="502"/>
    </location>
</feature>
<dbReference type="PANTHER" id="PTHR45784">
    <property type="entry name" value="C-TYPE LECTIN DOMAIN FAMILY 20 MEMBER A-RELATED"/>
    <property type="match status" value="1"/>
</dbReference>
<dbReference type="CDD" id="cd03602">
    <property type="entry name" value="CLECT_1"/>
    <property type="match status" value="1"/>
</dbReference>
<dbReference type="InterPro" id="IPR016186">
    <property type="entry name" value="C-type_lectin-like/link_sf"/>
</dbReference>
<dbReference type="InterPro" id="IPR001304">
    <property type="entry name" value="C-type_lectin-like"/>
</dbReference>
<dbReference type="PANTHER" id="PTHR45784:SF5">
    <property type="entry name" value="C-TYPE LECTIN DOMAIN FAMILY 20 MEMBER A-RELATED"/>
    <property type="match status" value="1"/>
</dbReference>
<name>A0A8C0QEH6_CANLF</name>
<feature type="domain" description="C-type lectin" evidence="2">
    <location>
        <begin position="159"/>
        <end position="274"/>
    </location>
</feature>
<dbReference type="Gene3D" id="3.10.100.10">
    <property type="entry name" value="Mannose-Binding Protein A, subunit A"/>
    <property type="match status" value="2"/>
</dbReference>
<protein>
    <recommendedName>
        <fullName evidence="2">C-type lectin domain-containing protein</fullName>
    </recommendedName>
</protein>
<dbReference type="AlphaFoldDB" id="A0A8C0QEH6"/>
<proteinExistence type="predicted"/>